<dbReference type="EMBL" id="CP073754">
    <property type="protein sequence ID" value="QWF71927.1"/>
    <property type="molecule type" value="Genomic_DNA"/>
</dbReference>
<dbReference type="RefSeq" id="WP_215583786.1">
    <property type="nucleotide sequence ID" value="NZ_CP073754.1"/>
</dbReference>
<gene>
    <name evidence="1" type="ORF">KEF85_05575</name>
</gene>
<dbReference type="AlphaFoldDB" id="A0A975RA98"/>
<organism evidence="1 2">
    <name type="scientific">Methylomonas paludis</name>
    <dbReference type="NCBI Taxonomy" id="1173101"/>
    <lineage>
        <taxon>Bacteria</taxon>
        <taxon>Pseudomonadati</taxon>
        <taxon>Pseudomonadota</taxon>
        <taxon>Gammaproteobacteria</taxon>
        <taxon>Methylococcales</taxon>
        <taxon>Methylococcaceae</taxon>
        <taxon>Methylomonas</taxon>
    </lineage>
</organism>
<reference evidence="1" key="1">
    <citation type="submission" date="2021-04" db="EMBL/GenBank/DDBJ databases">
        <title>Draft genome sequence data of methanotrophic Methylovulum sp. strain S1L and Methylomonas sp. strain S2AM isolated from boreal lake water columns.</title>
        <authorList>
            <person name="Rissanen A.J."/>
            <person name="Mangayil R."/>
            <person name="Svenning M.M."/>
            <person name="Khanongnuch R."/>
        </authorList>
    </citation>
    <scope>NUCLEOTIDE SEQUENCE</scope>
    <source>
        <strain evidence="1">S2AM</strain>
    </source>
</reference>
<dbReference type="Proteomes" id="UP000676649">
    <property type="component" value="Chromosome"/>
</dbReference>
<dbReference type="KEGG" id="mpad:KEF85_05575"/>
<evidence type="ECO:0000313" key="1">
    <source>
        <dbReference type="EMBL" id="QWF71927.1"/>
    </source>
</evidence>
<evidence type="ECO:0000313" key="2">
    <source>
        <dbReference type="Proteomes" id="UP000676649"/>
    </source>
</evidence>
<sequence>MRIETELDEVHSKRLLELQQRLQKPLSTIVADILNQAIDAGMECSESEGEKMLRIFAEEGLIGGLHGDGNLSVDYKQHLWGSE</sequence>
<keyword evidence="2" id="KW-1185">Reference proteome</keyword>
<proteinExistence type="predicted"/>
<name>A0A975RA98_9GAMM</name>
<protein>
    <submittedName>
        <fullName evidence="1">Uncharacterized protein</fullName>
    </submittedName>
</protein>
<accession>A0A975RA98</accession>